<dbReference type="SUPFAM" id="SSF56112">
    <property type="entry name" value="Protein kinase-like (PK-like)"/>
    <property type="match status" value="1"/>
</dbReference>
<comment type="similarity">
    <text evidence="2">Belongs to the AIM9 family.</text>
</comment>
<dbReference type="GO" id="GO:0005739">
    <property type="term" value="C:mitochondrion"/>
    <property type="evidence" value="ECO:0007669"/>
    <property type="project" value="UniProtKB-SubCell"/>
</dbReference>
<evidence type="ECO:0000256" key="5">
    <source>
        <dbReference type="ARBA" id="ARBA00023128"/>
    </source>
</evidence>
<keyword evidence="9" id="KW-1185">Reference proteome</keyword>
<evidence type="ECO:0000256" key="1">
    <source>
        <dbReference type="ARBA" id="ARBA00004173"/>
    </source>
</evidence>
<keyword evidence="4" id="KW-0809">Transit peptide</keyword>
<reference evidence="8 9" key="1">
    <citation type="submission" date="2017-10" db="EMBL/GenBank/DDBJ databases">
        <title>Comparative genomics in systemic dimorphic fungi from Ajellomycetaceae.</title>
        <authorList>
            <person name="Munoz J.F."/>
            <person name="Mcewen J.G."/>
            <person name="Clay O.K."/>
            <person name="Cuomo C.A."/>
        </authorList>
    </citation>
    <scope>NUCLEOTIDE SEQUENCE [LARGE SCALE GENOMIC DNA]</scope>
    <source>
        <strain evidence="8 9">UAMH5409</strain>
    </source>
</reference>
<dbReference type="AlphaFoldDB" id="A0A2B7Y084"/>
<dbReference type="InterPro" id="IPR011009">
    <property type="entry name" value="Kinase-like_dom_sf"/>
</dbReference>
<comment type="subcellular location">
    <subcellularLocation>
        <location evidence="1">Mitochondrion</location>
    </subcellularLocation>
</comment>
<evidence type="ECO:0000256" key="7">
    <source>
        <dbReference type="SAM" id="MobiDB-lite"/>
    </source>
</evidence>
<comment type="caution">
    <text evidence="8">The sequence shown here is derived from an EMBL/GenBank/DDBJ whole genome shotgun (WGS) entry which is preliminary data.</text>
</comment>
<gene>
    <name evidence="8" type="ORF">AJ79_03254</name>
</gene>
<dbReference type="STRING" id="1447875.A0A2B7Y084"/>
<dbReference type="InterPro" id="IPR051035">
    <property type="entry name" value="Mito_inheritance_9"/>
</dbReference>
<feature type="region of interest" description="Disordered" evidence="7">
    <location>
        <begin position="145"/>
        <end position="165"/>
    </location>
</feature>
<protein>
    <recommendedName>
        <fullName evidence="3">Altered inheritance of mitochondria protein 9, mitochondrial</fullName>
    </recommendedName>
    <alternativeName>
        <fullName evidence="6">Found in mitochondrial proteome protein 29</fullName>
    </alternativeName>
</protein>
<dbReference type="PANTHER" id="PTHR36091:SF1">
    <property type="entry name" value="ALTERED INHERITANCE OF MITOCHONDRIA PROTEIN 9, MITOCHONDRIAL"/>
    <property type="match status" value="1"/>
</dbReference>
<evidence type="ECO:0000313" key="8">
    <source>
        <dbReference type="EMBL" id="PGH14137.1"/>
    </source>
</evidence>
<evidence type="ECO:0000313" key="9">
    <source>
        <dbReference type="Proteomes" id="UP000223968"/>
    </source>
</evidence>
<accession>A0A2B7Y084</accession>
<dbReference type="EMBL" id="PDNB01000038">
    <property type="protein sequence ID" value="PGH14137.1"/>
    <property type="molecule type" value="Genomic_DNA"/>
</dbReference>
<organism evidence="8 9">
    <name type="scientific">Helicocarpus griseus UAMH5409</name>
    <dbReference type="NCBI Taxonomy" id="1447875"/>
    <lineage>
        <taxon>Eukaryota</taxon>
        <taxon>Fungi</taxon>
        <taxon>Dikarya</taxon>
        <taxon>Ascomycota</taxon>
        <taxon>Pezizomycotina</taxon>
        <taxon>Eurotiomycetes</taxon>
        <taxon>Eurotiomycetidae</taxon>
        <taxon>Onygenales</taxon>
        <taxon>Ajellomycetaceae</taxon>
        <taxon>Helicocarpus</taxon>
    </lineage>
</organism>
<sequence>MNFFRYTRSRFLHEEEENLSQRYVKYNVEELANIAAEVAGPGKRHCIQVDKLADGMYNKALLLTMADGTQVVGKVPNANAGLPHFTTASEVATMDFVRNVLGTPVPKVLGWCSKADNPYGGLYYKGDLACPSSLVYTNRDGKRTEDSRFAVGPSVSRNNVHDDRN</sequence>
<evidence type="ECO:0000256" key="2">
    <source>
        <dbReference type="ARBA" id="ARBA00005543"/>
    </source>
</evidence>
<dbReference type="Gene3D" id="3.30.200.20">
    <property type="entry name" value="Phosphorylase Kinase, domain 1"/>
    <property type="match status" value="1"/>
</dbReference>
<dbReference type="PANTHER" id="PTHR36091">
    <property type="entry name" value="ALTERED INHERITANCE OF MITOCHONDRIA PROTEIN 9, MITOCHONDRIAL"/>
    <property type="match status" value="1"/>
</dbReference>
<proteinExistence type="inferred from homology"/>
<evidence type="ECO:0000256" key="3">
    <source>
        <dbReference type="ARBA" id="ARBA00016197"/>
    </source>
</evidence>
<dbReference type="Proteomes" id="UP000223968">
    <property type="component" value="Unassembled WGS sequence"/>
</dbReference>
<evidence type="ECO:0000256" key="4">
    <source>
        <dbReference type="ARBA" id="ARBA00022946"/>
    </source>
</evidence>
<evidence type="ECO:0000256" key="6">
    <source>
        <dbReference type="ARBA" id="ARBA00031849"/>
    </source>
</evidence>
<dbReference type="OrthoDB" id="4188486at2759"/>
<name>A0A2B7Y084_9EURO</name>
<keyword evidence="5" id="KW-0496">Mitochondrion</keyword>